<dbReference type="InterPro" id="IPR011101">
    <property type="entry name" value="DUF5131"/>
</dbReference>
<sequence>MSDGTTIEWTDATWNPITGCSVVSPGCTNCYAMKLAGTRLKHHESRSGLTKESKSGPVWTGEVRFNEQWLEQPLRWTKPRMIFVCAHGDLFAEGVPDEWIDQVFAVMALAPQHTFQVLTKRPERMREYLTAASRQSDIAAAGVCIGQSPSHQFLMRSESWPLPNVWLGVSVEDQKRADERIPILLDTPAAIRWISAEPLLGPVDISRWTASAKVTCKKCSHDFWLHDANPCQHEDYGGGWTLACPICGGCRCKRAWTAADERTVAFEPPQDWIDRKVGRFDKVHPTIEIKSLIDWVVAGGESGPGARPMHPDWARSLRDQCKAAAVPFLFKQWGEWWEVGSEMRDENGKHLVVDADSHEASELWDEHFDCLITHDGRRFTPETLPEDTLGRLMSRIGKRAAGRLLDGIEHDAFPVTGR</sequence>
<dbReference type="RefSeq" id="WP_163905187.1">
    <property type="nucleotide sequence ID" value="NZ_CP048427.1"/>
</dbReference>
<reference evidence="1 2" key="1">
    <citation type="submission" date="2020-02" db="EMBL/GenBank/DDBJ databases">
        <title>Genome sequence of the type strain CCBAU10050 of Rhizobium daejeonense.</title>
        <authorList>
            <person name="Gao J."/>
            <person name="Sun J."/>
        </authorList>
    </citation>
    <scope>NUCLEOTIDE SEQUENCE [LARGE SCALE GENOMIC DNA]</scope>
    <source>
        <strain evidence="1 2">CCBAU10050</strain>
    </source>
</reference>
<comment type="caution">
    <text evidence="1">The sequence shown here is derived from an EMBL/GenBank/DDBJ whole genome shotgun (WGS) entry which is preliminary data.</text>
</comment>
<gene>
    <name evidence="1" type="ORF">G6N76_11200</name>
</gene>
<protein>
    <submittedName>
        <fullName evidence="1">Phage Gp37/Gp68 family protein</fullName>
    </submittedName>
</protein>
<evidence type="ECO:0000313" key="2">
    <source>
        <dbReference type="Proteomes" id="UP000477849"/>
    </source>
</evidence>
<name>A0A6M1RZT3_9HYPH</name>
<dbReference type="Proteomes" id="UP000477849">
    <property type="component" value="Unassembled WGS sequence"/>
</dbReference>
<accession>A0A6M1RZT3</accession>
<evidence type="ECO:0000313" key="1">
    <source>
        <dbReference type="EMBL" id="NGO64243.1"/>
    </source>
</evidence>
<dbReference type="AlphaFoldDB" id="A0A6M1RZT3"/>
<proteinExistence type="predicted"/>
<organism evidence="1 2">
    <name type="scientific">Rhizobium daejeonense</name>
    <dbReference type="NCBI Taxonomy" id="240521"/>
    <lineage>
        <taxon>Bacteria</taxon>
        <taxon>Pseudomonadati</taxon>
        <taxon>Pseudomonadota</taxon>
        <taxon>Alphaproteobacteria</taxon>
        <taxon>Hyphomicrobiales</taxon>
        <taxon>Rhizobiaceae</taxon>
        <taxon>Rhizobium/Agrobacterium group</taxon>
        <taxon>Rhizobium</taxon>
    </lineage>
</organism>
<dbReference type="Pfam" id="PF07505">
    <property type="entry name" value="DUF5131"/>
    <property type="match status" value="1"/>
</dbReference>
<dbReference type="EMBL" id="JAAKZH010000003">
    <property type="protein sequence ID" value="NGO64243.1"/>
    <property type="molecule type" value="Genomic_DNA"/>
</dbReference>
<keyword evidence="2" id="KW-1185">Reference proteome</keyword>